<dbReference type="InterPro" id="IPR012677">
    <property type="entry name" value="Nucleotide-bd_a/b_plait_sf"/>
</dbReference>
<dbReference type="PROSITE" id="PS50102">
    <property type="entry name" value="RRM"/>
    <property type="match status" value="1"/>
</dbReference>
<proteinExistence type="predicted"/>
<dbReference type="Proteomes" id="UP001328107">
    <property type="component" value="Unassembled WGS sequence"/>
</dbReference>
<comment type="caution">
    <text evidence="3">The sequence shown here is derived from an EMBL/GenBank/DDBJ whole genome shotgun (WGS) entry which is preliminary data.</text>
</comment>
<dbReference type="GO" id="GO:0003723">
    <property type="term" value="F:RNA binding"/>
    <property type="evidence" value="ECO:0007669"/>
    <property type="project" value="UniProtKB-UniRule"/>
</dbReference>
<reference evidence="4" key="1">
    <citation type="submission" date="2022-10" db="EMBL/GenBank/DDBJ databases">
        <title>Genome assembly of Pristionchus species.</title>
        <authorList>
            <person name="Yoshida K."/>
            <person name="Sommer R.J."/>
        </authorList>
    </citation>
    <scope>NUCLEOTIDE SEQUENCE [LARGE SCALE GENOMIC DNA]</scope>
    <source>
        <strain evidence="4">RS5460</strain>
    </source>
</reference>
<sequence>MQLQQSNQLQKSAVHDRFNEINNNVIKQKVLNTGLRNIKFDDMDPSQIIVTNVPWEASPSEVESLFSSFNGFIKFDMPMNKYSIHCGIGFARFIANREAARAFRSIVKPIHVHR</sequence>
<dbReference type="EMBL" id="BTRK01000004">
    <property type="protein sequence ID" value="GMR50511.1"/>
    <property type="molecule type" value="Genomic_DNA"/>
</dbReference>
<dbReference type="SUPFAM" id="SSF54928">
    <property type="entry name" value="RNA-binding domain, RBD"/>
    <property type="match status" value="1"/>
</dbReference>
<organism evidence="3 4">
    <name type="scientific">Pristionchus mayeri</name>
    <dbReference type="NCBI Taxonomy" id="1317129"/>
    <lineage>
        <taxon>Eukaryota</taxon>
        <taxon>Metazoa</taxon>
        <taxon>Ecdysozoa</taxon>
        <taxon>Nematoda</taxon>
        <taxon>Chromadorea</taxon>
        <taxon>Rhabditida</taxon>
        <taxon>Rhabditina</taxon>
        <taxon>Diplogasteromorpha</taxon>
        <taxon>Diplogasteroidea</taxon>
        <taxon>Neodiplogasteridae</taxon>
        <taxon>Pristionchus</taxon>
    </lineage>
</organism>
<evidence type="ECO:0000313" key="4">
    <source>
        <dbReference type="Proteomes" id="UP001328107"/>
    </source>
</evidence>
<keyword evidence="1" id="KW-0694">RNA-binding</keyword>
<feature type="domain" description="RRM" evidence="2">
    <location>
        <begin position="46"/>
        <end position="114"/>
    </location>
</feature>
<protein>
    <recommendedName>
        <fullName evidence="2">RRM domain-containing protein</fullName>
    </recommendedName>
</protein>
<dbReference type="InterPro" id="IPR000504">
    <property type="entry name" value="RRM_dom"/>
</dbReference>
<dbReference type="AlphaFoldDB" id="A0AAN5CTE7"/>
<dbReference type="InterPro" id="IPR035979">
    <property type="entry name" value="RBD_domain_sf"/>
</dbReference>
<evidence type="ECO:0000256" key="1">
    <source>
        <dbReference type="PROSITE-ProRule" id="PRU00176"/>
    </source>
</evidence>
<gene>
    <name evidence="3" type="ORF">PMAYCL1PPCAC_20706</name>
</gene>
<keyword evidence="4" id="KW-1185">Reference proteome</keyword>
<dbReference type="Pfam" id="PF00076">
    <property type="entry name" value="RRM_1"/>
    <property type="match status" value="1"/>
</dbReference>
<dbReference type="Gene3D" id="3.30.70.330">
    <property type="match status" value="1"/>
</dbReference>
<name>A0AAN5CTE7_9BILA</name>
<evidence type="ECO:0000313" key="3">
    <source>
        <dbReference type="EMBL" id="GMR50511.1"/>
    </source>
</evidence>
<accession>A0AAN5CTE7</accession>
<evidence type="ECO:0000259" key="2">
    <source>
        <dbReference type="PROSITE" id="PS50102"/>
    </source>
</evidence>
<feature type="non-terminal residue" evidence="3">
    <location>
        <position position="114"/>
    </location>
</feature>